<organism evidence="1 2">
    <name type="scientific">Limosa lapponica baueri</name>
    <dbReference type="NCBI Taxonomy" id="1758121"/>
    <lineage>
        <taxon>Eukaryota</taxon>
        <taxon>Metazoa</taxon>
        <taxon>Chordata</taxon>
        <taxon>Craniata</taxon>
        <taxon>Vertebrata</taxon>
        <taxon>Euteleostomi</taxon>
        <taxon>Archelosauria</taxon>
        <taxon>Archosauria</taxon>
        <taxon>Dinosauria</taxon>
        <taxon>Saurischia</taxon>
        <taxon>Theropoda</taxon>
        <taxon>Coelurosauria</taxon>
        <taxon>Aves</taxon>
        <taxon>Neognathae</taxon>
        <taxon>Neoaves</taxon>
        <taxon>Charadriiformes</taxon>
        <taxon>Scolopacidae</taxon>
        <taxon>Limosa</taxon>
    </lineage>
</organism>
<name>A0A2I0U0G4_LIMLA</name>
<reference evidence="2" key="2">
    <citation type="submission" date="2017-12" db="EMBL/GenBank/DDBJ databases">
        <title>Genome sequence of the Bar-tailed Godwit (Limosa lapponica baueri).</title>
        <authorList>
            <person name="Lima N.C.B."/>
            <person name="Parody-Merino A.M."/>
            <person name="Battley P.F."/>
            <person name="Fidler A.E."/>
            <person name="Prosdocimi F."/>
        </authorList>
    </citation>
    <scope>NUCLEOTIDE SEQUENCE [LARGE SCALE GENOMIC DNA]</scope>
</reference>
<keyword evidence="2" id="KW-1185">Reference proteome</keyword>
<dbReference type="AlphaFoldDB" id="A0A2I0U0G4"/>
<dbReference type="OrthoDB" id="21204at2759"/>
<dbReference type="Proteomes" id="UP000233556">
    <property type="component" value="Unassembled WGS sequence"/>
</dbReference>
<sequence length="122" mass="14400">MLSILHSVRTDNDFEENVITPSVTPSLVVHQVGRAPCHPATHDLHHPGAPQWWAVEGVSRHYMGGLLPEEWVILFWYHPILLETLLLWIQPRLRQIFRNNQMEVDMVGDYSQQHGYRYLFYR</sequence>
<dbReference type="EMBL" id="KZ506454">
    <property type="protein sequence ID" value="PKU39576.1"/>
    <property type="molecule type" value="Genomic_DNA"/>
</dbReference>
<proteinExistence type="predicted"/>
<evidence type="ECO:0000313" key="1">
    <source>
        <dbReference type="EMBL" id="PKU39576.1"/>
    </source>
</evidence>
<gene>
    <name evidence="1" type="ORF">llap_10131</name>
</gene>
<protein>
    <submittedName>
        <fullName evidence="1">E3 ubiquitin-protein ligase topor</fullName>
    </submittedName>
</protein>
<reference evidence="2" key="1">
    <citation type="submission" date="2017-11" db="EMBL/GenBank/DDBJ databases">
        <authorList>
            <person name="Lima N.C."/>
            <person name="Parody-Merino A.M."/>
            <person name="Battley P.F."/>
            <person name="Fidler A.E."/>
            <person name="Prosdocimi F."/>
        </authorList>
    </citation>
    <scope>NUCLEOTIDE SEQUENCE [LARGE SCALE GENOMIC DNA]</scope>
</reference>
<accession>A0A2I0U0G4</accession>
<evidence type="ECO:0000313" key="2">
    <source>
        <dbReference type="Proteomes" id="UP000233556"/>
    </source>
</evidence>